<evidence type="ECO:0000313" key="3">
    <source>
        <dbReference type="Proteomes" id="UP000647133"/>
    </source>
</evidence>
<feature type="chain" id="PRO_5045441155" description="DUF4136 domain-containing protein" evidence="1">
    <location>
        <begin position="23"/>
        <end position="196"/>
    </location>
</feature>
<evidence type="ECO:0008006" key="4">
    <source>
        <dbReference type="Google" id="ProtNLM"/>
    </source>
</evidence>
<feature type="signal peptide" evidence="1">
    <location>
        <begin position="1"/>
        <end position="22"/>
    </location>
</feature>
<dbReference type="RefSeq" id="WP_192010303.1">
    <property type="nucleotide sequence ID" value="NZ_JACYTQ010000003.1"/>
</dbReference>
<protein>
    <recommendedName>
        <fullName evidence="4">DUF4136 domain-containing protein</fullName>
    </recommendedName>
</protein>
<keyword evidence="1" id="KW-0732">Signal</keyword>
<comment type="caution">
    <text evidence="2">The sequence shown here is derived from an EMBL/GenBank/DDBJ whole genome shotgun (WGS) entry which is preliminary data.</text>
</comment>
<evidence type="ECO:0000313" key="2">
    <source>
        <dbReference type="EMBL" id="MBD8489430.1"/>
    </source>
</evidence>
<accession>A0ABR9AL55</accession>
<name>A0ABR9AL55_9BACT</name>
<sequence>MNQKKHHIFQTVLLASLLSSCAAIGSKTLYKTDVPIETDNWGIAPLETVYHINQFHFWETNEYFDNSIKESFLNYGIGKPVQLNKPLSYEDSNSSYIKKLCHEKKLKGLIIPKLIYVPVNYRVIGSNYRNYFDTVVYLKLFNKKGELVMHTVHNTYEGNTYLTYPKPEQAVYDGAKGAFKQLAKELGLKKKYESNN</sequence>
<proteinExistence type="predicted"/>
<dbReference type="Proteomes" id="UP000647133">
    <property type="component" value="Unassembled WGS sequence"/>
</dbReference>
<evidence type="ECO:0000256" key="1">
    <source>
        <dbReference type="SAM" id="SignalP"/>
    </source>
</evidence>
<keyword evidence="3" id="KW-1185">Reference proteome</keyword>
<organism evidence="2 3">
    <name type="scientific">Echinicola arenosa</name>
    <dbReference type="NCBI Taxonomy" id="2774144"/>
    <lineage>
        <taxon>Bacteria</taxon>
        <taxon>Pseudomonadati</taxon>
        <taxon>Bacteroidota</taxon>
        <taxon>Cytophagia</taxon>
        <taxon>Cytophagales</taxon>
        <taxon>Cyclobacteriaceae</taxon>
        <taxon>Echinicola</taxon>
    </lineage>
</organism>
<dbReference type="EMBL" id="JACYTQ010000003">
    <property type="protein sequence ID" value="MBD8489430.1"/>
    <property type="molecule type" value="Genomic_DNA"/>
</dbReference>
<reference evidence="2 3" key="1">
    <citation type="submission" date="2020-09" db="EMBL/GenBank/DDBJ databases">
        <title>Echinicola sp. CAU 1574 isolated from sand of Sido Beach.</title>
        <authorList>
            <person name="Kim W."/>
        </authorList>
    </citation>
    <scope>NUCLEOTIDE SEQUENCE [LARGE SCALE GENOMIC DNA]</scope>
    <source>
        <strain evidence="2 3">CAU 1574</strain>
    </source>
</reference>
<gene>
    <name evidence="2" type="ORF">IFO69_11810</name>
</gene>
<dbReference type="PROSITE" id="PS51257">
    <property type="entry name" value="PROKAR_LIPOPROTEIN"/>
    <property type="match status" value="1"/>
</dbReference>